<feature type="transmembrane region" description="Helical" evidence="2">
    <location>
        <begin position="45"/>
        <end position="67"/>
    </location>
</feature>
<evidence type="ECO:0000313" key="5">
    <source>
        <dbReference type="Proteomes" id="UP000191055"/>
    </source>
</evidence>
<feature type="domain" description="Outer membrane protein beta-barrel" evidence="3">
    <location>
        <begin position="196"/>
        <end position="441"/>
    </location>
</feature>
<keyword evidence="5" id="KW-1185">Reference proteome</keyword>
<dbReference type="OrthoDB" id="1113942at2"/>
<dbReference type="AlphaFoldDB" id="A0A1T5CMN4"/>
<dbReference type="Pfam" id="PF13568">
    <property type="entry name" value="OMP_b-brl_2"/>
    <property type="match status" value="1"/>
</dbReference>
<evidence type="ECO:0000259" key="3">
    <source>
        <dbReference type="Pfam" id="PF13568"/>
    </source>
</evidence>
<organism evidence="4 5">
    <name type="scientific">Alkalitalea saponilacus</name>
    <dbReference type="NCBI Taxonomy" id="889453"/>
    <lineage>
        <taxon>Bacteria</taxon>
        <taxon>Pseudomonadati</taxon>
        <taxon>Bacteroidota</taxon>
        <taxon>Bacteroidia</taxon>
        <taxon>Marinilabiliales</taxon>
        <taxon>Marinilabiliaceae</taxon>
        <taxon>Alkalitalea</taxon>
    </lineage>
</organism>
<dbReference type="STRING" id="889453.SAMN03080601_00878"/>
<keyword evidence="2" id="KW-0812">Transmembrane</keyword>
<proteinExistence type="predicted"/>
<sequence length="466" mass="53689">MAKLTKIETKYRQHIREMEAPPPAQMWSRIETSLDKKTSRKVMIWLWRAAAAAMIIGFASLGVYFLIPENQHAEMYSFSEKPEVFSNETKALEKQYFNESSTQYSPPIVTHVDESHHDPITKSIIQSSDRQHALLKPDYRTKEETTHLRHTPDIPFFSSRKVRVNKLMAQNKQENWNDRYNVNNHIWFNENYTNKDQPERRFHVGASVSPVYSYRQTSGSQPMPMGTLYASDQFNERGVVNAGGALNVNYQFHNRWAVESGVRFARMGQEVRTNFQHENVFAMAETSYNQPNQTNIKSVPLNNSMGTISQPRSPERSPTPSRTGLSQSPQSVLMDVNSVESINNEARFEQLIDYVEIPFTLRYYMIDREIKVSLAGGVSTNWLISNRVHLRDGDDRNSIGKTEGLSTINWSTHAGLTFSIPVFGPLSFTMEPRVNYFLNEINQDFPVRYRPYSFGVYSGIQYTFGE</sequence>
<keyword evidence="2" id="KW-1133">Transmembrane helix</keyword>
<feature type="region of interest" description="Disordered" evidence="1">
    <location>
        <begin position="291"/>
        <end position="330"/>
    </location>
</feature>
<dbReference type="Proteomes" id="UP000191055">
    <property type="component" value="Unassembled WGS sequence"/>
</dbReference>
<feature type="compositionally biased region" description="Low complexity" evidence="1">
    <location>
        <begin position="309"/>
        <end position="322"/>
    </location>
</feature>
<gene>
    <name evidence="4" type="ORF">SAMN03080601_00878</name>
</gene>
<evidence type="ECO:0000313" key="4">
    <source>
        <dbReference type="EMBL" id="SKB60644.1"/>
    </source>
</evidence>
<accession>A0A1T5CMN4</accession>
<dbReference type="EMBL" id="FUYV01000003">
    <property type="protein sequence ID" value="SKB60644.1"/>
    <property type="molecule type" value="Genomic_DNA"/>
</dbReference>
<name>A0A1T5CMN4_9BACT</name>
<evidence type="ECO:0000256" key="2">
    <source>
        <dbReference type="SAM" id="Phobius"/>
    </source>
</evidence>
<dbReference type="RefSeq" id="WP_079556659.1">
    <property type="nucleotide sequence ID" value="NZ_CP021904.1"/>
</dbReference>
<keyword evidence="2" id="KW-0472">Membrane</keyword>
<protein>
    <submittedName>
        <fullName evidence="4">Outer membrane protein beta-barrel domain-containing protein</fullName>
    </submittedName>
</protein>
<reference evidence="4 5" key="1">
    <citation type="submission" date="2017-02" db="EMBL/GenBank/DDBJ databases">
        <authorList>
            <person name="Peterson S.W."/>
        </authorList>
    </citation>
    <scope>NUCLEOTIDE SEQUENCE [LARGE SCALE GENOMIC DNA]</scope>
    <source>
        <strain evidence="4 5">DSM 24412</strain>
    </source>
</reference>
<dbReference type="InterPro" id="IPR025665">
    <property type="entry name" value="Beta-barrel_OMP_2"/>
</dbReference>
<feature type="compositionally biased region" description="Polar residues" evidence="1">
    <location>
        <begin position="291"/>
        <end position="308"/>
    </location>
</feature>
<dbReference type="KEGG" id="asx:CDL62_12610"/>
<evidence type="ECO:0000256" key="1">
    <source>
        <dbReference type="SAM" id="MobiDB-lite"/>
    </source>
</evidence>